<dbReference type="RefSeq" id="WP_092486447.1">
    <property type="nucleotide sequence ID" value="NZ_FLSL01000086.1"/>
</dbReference>
<sequence>MSSVNNYSEVSSDLSAEGEAEIENNLGSQEGAIASCSLPSWVANVTESWGAVSMSSPSCSESLSGLEVAVGTSNIISILELIVERASVDFVQSNICESEYKRGIFPLQERGEVGASGFPSLEAVVGVVLRVAVNLVVTLDDGCDFLLNSSDTVKRYFVSNLGIGESEVIRTLINTVAFAGFLNYSESHINSMSSSLVVGLSRDIVGDLLYFRDINYYRSLQARSSLDLCRVSMFFRKIVSLLVFFPEVMHPRFMNAEFSEEFFAAYFTPEGRCHVKVTPSNAIDPSRSGGDSYEPGSNISVAISNLEEYLFGVSAVGEYDSESYLCL</sequence>
<keyword evidence="2" id="KW-1185">Reference proteome</keyword>
<evidence type="ECO:0000313" key="1">
    <source>
        <dbReference type="EMBL" id="CUT17264.1"/>
    </source>
</evidence>
<dbReference type="AlphaFoldDB" id="A0A0S4M1Z6"/>
<gene>
    <name evidence="1" type="ORF">Ark11_0415</name>
</gene>
<dbReference type="Proteomes" id="UP000198651">
    <property type="component" value="Chromosome I"/>
</dbReference>
<dbReference type="EMBL" id="LN906597">
    <property type="protein sequence ID" value="CUT17264.1"/>
    <property type="molecule type" value="Genomic_DNA"/>
</dbReference>
<dbReference type="OrthoDB" id="9883141at2"/>
<evidence type="ECO:0000313" key="2">
    <source>
        <dbReference type="Proteomes" id="UP000198651"/>
    </source>
</evidence>
<accession>A0A0S4M1Z6</accession>
<protein>
    <submittedName>
        <fullName evidence="1">Uncharacterized protein</fullName>
    </submittedName>
</protein>
<organism evidence="1 2">
    <name type="scientific">Candidatus Ichthyocystis hellenicum</name>
    <dbReference type="NCBI Taxonomy" id="1561003"/>
    <lineage>
        <taxon>Bacteria</taxon>
        <taxon>Pseudomonadati</taxon>
        <taxon>Pseudomonadota</taxon>
        <taxon>Betaproteobacteria</taxon>
        <taxon>Burkholderiales</taxon>
        <taxon>Candidatus Ichthyocystis</taxon>
    </lineage>
</organism>
<name>A0A0S4M1Z6_9BURK</name>
<reference evidence="2" key="1">
    <citation type="submission" date="2015-11" db="EMBL/GenBank/DDBJ databases">
        <authorList>
            <person name="Seth-Smith H.M.B."/>
        </authorList>
    </citation>
    <scope>NUCLEOTIDE SEQUENCE [LARGE SCALE GENOMIC DNA]</scope>
    <source>
        <strain evidence="2">2013Ark11</strain>
    </source>
</reference>
<proteinExistence type="predicted"/>